<dbReference type="EMBL" id="JARK01000099">
    <property type="protein sequence ID" value="EYC43240.1"/>
    <property type="molecule type" value="Genomic_DNA"/>
</dbReference>
<keyword evidence="2" id="KW-0812">Transmembrane</keyword>
<keyword evidence="4" id="KW-1185">Reference proteome</keyword>
<accession>A0A016WU91</accession>
<protein>
    <recommendedName>
        <fullName evidence="5">N-acetylglucosamine-6-phosphate deacetylase</fullName>
    </recommendedName>
</protein>
<keyword evidence="2" id="KW-1133">Transmembrane helix</keyword>
<comment type="caution">
    <text evidence="3">The sequence shown here is derived from an EMBL/GenBank/DDBJ whole genome shotgun (WGS) entry which is preliminary data.</text>
</comment>
<organism evidence="3 4">
    <name type="scientific">Ancylostoma ceylanicum</name>
    <dbReference type="NCBI Taxonomy" id="53326"/>
    <lineage>
        <taxon>Eukaryota</taxon>
        <taxon>Metazoa</taxon>
        <taxon>Ecdysozoa</taxon>
        <taxon>Nematoda</taxon>
        <taxon>Chromadorea</taxon>
        <taxon>Rhabditida</taxon>
        <taxon>Rhabditina</taxon>
        <taxon>Rhabditomorpha</taxon>
        <taxon>Strongyloidea</taxon>
        <taxon>Ancylostomatidae</taxon>
        <taxon>Ancylostomatinae</taxon>
        <taxon>Ancylostoma</taxon>
    </lineage>
</organism>
<evidence type="ECO:0000313" key="4">
    <source>
        <dbReference type="Proteomes" id="UP000024635"/>
    </source>
</evidence>
<dbReference type="AlphaFoldDB" id="A0A016WU91"/>
<sequence length="115" mass="12309">MLGIGALPRFHLISGLLIHMLFTVLPLLHRRDGSAKGAGILGAHVEGPFISPEKKGCHPKQHIRGFGSDPVKAIQKVYGSTENIAIVTIAPELDGSDVAIKWVHPFVIVQEASTS</sequence>
<dbReference type="PANTHER" id="PTHR11113">
    <property type="entry name" value="N-ACETYLGLUCOSAMINE-6-PHOSPHATE DEACETYLASE"/>
    <property type="match status" value="1"/>
</dbReference>
<evidence type="ECO:0000313" key="3">
    <source>
        <dbReference type="EMBL" id="EYC43240.1"/>
    </source>
</evidence>
<reference evidence="4" key="1">
    <citation type="journal article" date="2015" name="Nat. Genet.">
        <title>The genome and transcriptome of the zoonotic hookworm Ancylostoma ceylanicum identify infection-specific gene families.</title>
        <authorList>
            <person name="Schwarz E.M."/>
            <person name="Hu Y."/>
            <person name="Antoshechkin I."/>
            <person name="Miller M.M."/>
            <person name="Sternberg P.W."/>
            <person name="Aroian R.V."/>
        </authorList>
    </citation>
    <scope>NUCLEOTIDE SEQUENCE</scope>
    <source>
        <strain evidence="4">HY135</strain>
    </source>
</reference>
<dbReference type="GO" id="GO:0006046">
    <property type="term" value="P:N-acetylglucosamine catabolic process"/>
    <property type="evidence" value="ECO:0007669"/>
    <property type="project" value="TreeGrafter"/>
</dbReference>
<feature type="transmembrane region" description="Helical" evidence="2">
    <location>
        <begin position="6"/>
        <end position="28"/>
    </location>
</feature>
<keyword evidence="1" id="KW-0378">Hydrolase</keyword>
<keyword evidence="2" id="KW-0472">Membrane</keyword>
<evidence type="ECO:0008006" key="5">
    <source>
        <dbReference type="Google" id="ProtNLM"/>
    </source>
</evidence>
<gene>
    <name evidence="3" type="primary">Acey_s0499.g2567</name>
    <name evidence="3" type="synonym">Acey-F59B2.3</name>
    <name evidence="3" type="ORF">Y032_0499g2567</name>
</gene>
<name>A0A016WU91_9BILA</name>
<dbReference type="OrthoDB" id="10264777at2759"/>
<dbReference type="InterPro" id="IPR032466">
    <property type="entry name" value="Metal_Hydrolase"/>
</dbReference>
<evidence type="ECO:0000256" key="2">
    <source>
        <dbReference type="SAM" id="Phobius"/>
    </source>
</evidence>
<dbReference type="GO" id="GO:0008448">
    <property type="term" value="F:N-acetylglucosamine-6-phosphate deacetylase activity"/>
    <property type="evidence" value="ECO:0007669"/>
    <property type="project" value="TreeGrafter"/>
</dbReference>
<dbReference type="PANTHER" id="PTHR11113:SF14">
    <property type="entry name" value="N-ACETYLGLUCOSAMINE-6-PHOSPHATE DEACETYLASE"/>
    <property type="match status" value="1"/>
</dbReference>
<proteinExistence type="predicted"/>
<dbReference type="Gene3D" id="3.20.20.140">
    <property type="entry name" value="Metal-dependent hydrolases"/>
    <property type="match status" value="1"/>
</dbReference>
<dbReference type="Proteomes" id="UP000024635">
    <property type="component" value="Unassembled WGS sequence"/>
</dbReference>
<evidence type="ECO:0000256" key="1">
    <source>
        <dbReference type="ARBA" id="ARBA00022801"/>
    </source>
</evidence>
<dbReference type="SUPFAM" id="SSF51556">
    <property type="entry name" value="Metallo-dependent hydrolases"/>
    <property type="match status" value="1"/>
</dbReference>